<protein>
    <submittedName>
        <fullName evidence="3">Uncharacterized protein LOC125419813</fullName>
    </submittedName>
</protein>
<feature type="compositionally biased region" description="Low complexity" evidence="1">
    <location>
        <begin position="62"/>
        <end position="81"/>
    </location>
</feature>
<dbReference type="RefSeq" id="XP_048322283.2">
    <property type="nucleotide sequence ID" value="XM_048466326.2"/>
</dbReference>
<dbReference type="PANTHER" id="PTHR35121">
    <property type="entry name" value="HOMEODOMAIN PROTEIN 8, PUTATIVE-RELATED"/>
    <property type="match status" value="1"/>
</dbReference>
<evidence type="ECO:0000313" key="3">
    <source>
        <dbReference type="RefSeq" id="XP_048322283.2"/>
    </source>
</evidence>
<keyword evidence="2" id="KW-1185">Reference proteome</keyword>
<accession>A0ABM3I7L9</accession>
<sequence>MATKAAQMMLQCVFEGSISMHDTEIARRPYHKNCGCALHSSKGACSNSCPTQRKLFFPKKQSWSNSSLSISASSSSSSHLHSLPHDGSNRNREDVNWDLSNR</sequence>
<feature type="compositionally biased region" description="Basic and acidic residues" evidence="1">
    <location>
        <begin position="83"/>
        <end position="102"/>
    </location>
</feature>
<evidence type="ECO:0000256" key="1">
    <source>
        <dbReference type="SAM" id="MobiDB-lite"/>
    </source>
</evidence>
<evidence type="ECO:0000313" key="2">
    <source>
        <dbReference type="Proteomes" id="UP001652623"/>
    </source>
</evidence>
<dbReference type="Proteomes" id="UP001652623">
    <property type="component" value="Chromosome 1"/>
</dbReference>
<proteinExistence type="predicted"/>
<reference evidence="3" key="1">
    <citation type="submission" date="2025-08" db="UniProtKB">
        <authorList>
            <consortium name="RefSeq"/>
        </authorList>
    </citation>
    <scope>IDENTIFICATION</scope>
    <source>
        <tissue evidence="3">Seedling</tissue>
    </source>
</reference>
<dbReference type="GeneID" id="125419813"/>
<dbReference type="PANTHER" id="PTHR35121:SF4">
    <property type="entry name" value="SWIM-TYPE DOMAIN-CONTAINING PROTEIN"/>
    <property type="match status" value="1"/>
</dbReference>
<gene>
    <name evidence="3" type="primary">LOC125419813</name>
</gene>
<organism evidence="2 3">
    <name type="scientific">Ziziphus jujuba</name>
    <name type="common">Chinese jujube</name>
    <name type="synonym">Ziziphus sativa</name>
    <dbReference type="NCBI Taxonomy" id="326968"/>
    <lineage>
        <taxon>Eukaryota</taxon>
        <taxon>Viridiplantae</taxon>
        <taxon>Streptophyta</taxon>
        <taxon>Embryophyta</taxon>
        <taxon>Tracheophyta</taxon>
        <taxon>Spermatophyta</taxon>
        <taxon>Magnoliopsida</taxon>
        <taxon>eudicotyledons</taxon>
        <taxon>Gunneridae</taxon>
        <taxon>Pentapetalae</taxon>
        <taxon>rosids</taxon>
        <taxon>fabids</taxon>
        <taxon>Rosales</taxon>
        <taxon>Rhamnaceae</taxon>
        <taxon>Paliureae</taxon>
        <taxon>Ziziphus</taxon>
    </lineage>
</organism>
<feature type="region of interest" description="Disordered" evidence="1">
    <location>
        <begin position="61"/>
        <end position="102"/>
    </location>
</feature>
<name>A0ABM3I7L9_ZIZJJ</name>